<organism evidence="2 3">
    <name type="scientific">Clostridium acidisoli DSM 12555</name>
    <dbReference type="NCBI Taxonomy" id="1121291"/>
    <lineage>
        <taxon>Bacteria</taxon>
        <taxon>Bacillati</taxon>
        <taxon>Bacillota</taxon>
        <taxon>Clostridia</taxon>
        <taxon>Eubacteriales</taxon>
        <taxon>Clostridiaceae</taxon>
        <taxon>Clostridium</taxon>
    </lineage>
</organism>
<gene>
    <name evidence="2" type="ORF">SAMN02745134_00085</name>
</gene>
<dbReference type="AlphaFoldDB" id="A0A1W1WXZ1"/>
<dbReference type="STRING" id="1121291.SAMN02745134_00085"/>
<evidence type="ECO:0000259" key="1">
    <source>
        <dbReference type="Pfam" id="PF11907"/>
    </source>
</evidence>
<dbReference type="EMBL" id="FWXH01000002">
    <property type="protein sequence ID" value="SMC16463.1"/>
    <property type="molecule type" value="Genomic_DNA"/>
</dbReference>
<dbReference type="Proteomes" id="UP000192468">
    <property type="component" value="Unassembled WGS sequence"/>
</dbReference>
<dbReference type="InterPro" id="IPR021835">
    <property type="entry name" value="DUF3427"/>
</dbReference>
<proteinExistence type="predicted"/>
<protein>
    <recommendedName>
        <fullName evidence="1">DUF3427 domain-containing protein</fullName>
    </recommendedName>
</protein>
<sequence length="50" mass="5825">MIDTAFLSNYNKIHSSFRGSGLITNGNEYFIFVDLHKEEEIKESINKLME</sequence>
<name>A0A1W1WXZ1_9CLOT</name>
<reference evidence="2 3" key="1">
    <citation type="submission" date="2017-04" db="EMBL/GenBank/DDBJ databases">
        <authorList>
            <person name="Afonso C.L."/>
            <person name="Miller P.J."/>
            <person name="Scott M.A."/>
            <person name="Spackman E."/>
            <person name="Goraichik I."/>
            <person name="Dimitrov K.M."/>
            <person name="Suarez D.L."/>
            <person name="Swayne D.E."/>
        </authorList>
    </citation>
    <scope>NUCLEOTIDE SEQUENCE [LARGE SCALE GENOMIC DNA]</scope>
    <source>
        <strain evidence="2 3">DSM 12555</strain>
    </source>
</reference>
<dbReference type="Pfam" id="PF11907">
    <property type="entry name" value="DUF3427"/>
    <property type="match status" value="1"/>
</dbReference>
<keyword evidence="3" id="KW-1185">Reference proteome</keyword>
<evidence type="ECO:0000313" key="3">
    <source>
        <dbReference type="Proteomes" id="UP000192468"/>
    </source>
</evidence>
<feature type="domain" description="DUF3427" evidence="1">
    <location>
        <begin position="3"/>
        <end position="46"/>
    </location>
</feature>
<dbReference type="RefSeq" id="WP_176212558.1">
    <property type="nucleotide sequence ID" value="NZ_FWXH01000002.1"/>
</dbReference>
<accession>A0A1W1WXZ1</accession>
<evidence type="ECO:0000313" key="2">
    <source>
        <dbReference type="EMBL" id="SMC16463.1"/>
    </source>
</evidence>